<evidence type="ECO:0008006" key="4">
    <source>
        <dbReference type="Google" id="ProtNLM"/>
    </source>
</evidence>
<sequence>MGEILLEYNDLTSTSATFSARGERLGSTSVSAPVTGVEGASTVAIDTLVARAQDLGAQLTALAGVVTEVRDEVETVDRSQVPQYSGLSPYFPSSPGGGYGLGPGLEGYQGHVTQTPGAPDVVELPENLTPGHDASSHGSGGAGSGPGQKDRP</sequence>
<comment type="caution">
    <text evidence="2">The sequence shown here is derived from an EMBL/GenBank/DDBJ whole genome shotgun (WGS) entry which is preliminary data.</text>
</comment>
<name>A0ABT8FFI5_9ACTN</name>
<accession>A0ABT8FFI5</accession>
<evidence type="ECO:0000313" key="2">
    <source>
        <dbReference type="EMBL" id="MDN4173438.1"/>
    </source>
</evidence>
<dbReference type="EMBL" id="JAUHJQ010000003">
    <property type="protein sequence ID" value="MDN4173438.1"/>
    <property type="molecule type" value="Genomic_DNA"/>
</dbReference>
<organism evidence="2 3">
    <name type="scientific">Nocardioides oceani</name>
    <dbReference type="NCBI Taxonomy" id="3058369"/>
    <lineage>
        <taxon>Bacteria</taxon>
        <taxon>Bacillati</taxon>
        <taxon>Actinomycetota</taxon>
        <taxon>Actinomycetes</taxon>
        <taxon>Propionibacteriales</taxon>
        <taxon>Nocardioidaceae</taxon>
        <taxon>Nocardioides</taxon>
    </lineage>
</organism>
<evidence type="ECO:0000256" key="1">
    <source>
        <dbReference type="SAM" id="MobiDB-lite"/>
    </source>
</evidence>
<proteinExistence type="predicted"/>
<feature type="compositionally biased region" description="Gly residues" evidence="1">
    <location>
        <begin position="95"/>
        <end position="107"/>
    </location>
</feature>
<evidence type="ECO:0000313" key="3">
    <source>
        <dbReference type="Proteomes" id="UP001168620"/>
    </source>
</evidence>
<dbReference type="Proteomes" id="UP001168620">
    <property type="component" value="Unassembled WGS sequence"/>
</dbReference>
<protein>
    <recommendedName>
        <fullName evidence="4">Excreted virulence factor EspC, type VII ESX diderm</fullName>
    </recommendedName>
</protein>
<dbReference type="RefSeq" id="WP_300952546.1">
    <property type="nucleotide sequence ID" value="NZ_JAUHJQ010000003.1"/>
</dbReference>
<feature type="compositionally biased region" description="Low complexity" evidence="1">
    <location>
        <begin position="84"/>
        <end position="94"/>
    </location>
</feature>
<keyword evidence="3" id="KW-1185">Reference proteome</keyword>
<gene>
    <name evidence="2" type="ORF">QWY28_10825</name>
</gene>
<feature type="region of interest" description="Disordered" evidence="1">
    <location>
        <begin position="80"/>
        <end position="152"/>
    </location>
</feature>
<reference evidence="2" key="1">
    <citation type="submission" date="2023-06" db="EMBL/GenBank/DDBJ databases">
        <title>Draft genome sequence of Nocardioides sp. SOB77.</title>
        <authorList>
            <person name="Zhang G."/>
        </authorList>
    </citation>
    <scope>NUCLEOTIDE SEQUENCE</scope>
    <source>
        <strain evidence="2">SOB77</strain>
    </source>
</reference>